<evidence type="ECO:0000313" key="2">
    <source>
        <dbReference type="Proteomes" id="UP001501323"/>
    </source>
</evidence>
<dbReference type="InterPro" id="IPR011051">
    <property type="entry name" value="RmlC_Cupin_sf"/>
</dbReference>
<keyword evidence="2" id="KW-1185">Reference proteome</keyword>
<gene>
    <name evidence="1" type="ORF">GCM10023332_12020</name>
</gene>
<dbReference type="PANTHER" id="PTHR37943:SF1">
    <property type="entry name" value="PROTEIN VES"/>
    <property type="match status" value="1"/>
</dbReference>
<evidence type="ECO:0000313" key="1">
    <source>
        <dbReference type="EMBL" id="GAA4861629.1"/>
    </source>
</evidence>
<dbReference type="PANTHER" id="PTHR37943">
    <property type="entry name" value="PROTEIN VES"/>
    <property type="match status" value="1"/>
</dbReference>
<dbReference type="Pfam" id="PF05962">
    <property type="entry name" value="HutD"/>
    <property type="match status" value="1"/>
</dbReference>
<dbReference type="Proteomes" id="UP001501323">
    <property type="component" value="Unassembled WGS sequence"/>
</dbReference>
<dbReference type="InterPro" id="IPR010282">
    <property type="entry name" value="Uncharacterised_HutD/Ves"/>
</dbReference>
<dbReference type="InterPro" id="IPR014710">
    <property type="entry name" value="RmlC-like_jellyroll"/>
</dbReference>
<accession>A0ABP9E1L1</accession>
<reference evidence="2" key="1">
    <citation type="journal article" date="2019" name="Int. J. Syst. Evol. Microbiol.">
        <title>The Global Catalogue of Microorganisms (GCM) 10K type strain sequencing project: providing services to taxonomists for standard genome sequencing and annotation.</title>
        <authorList>
            <consortium name="The Broad Institute Genomics Platform"/>
            <consortium name="The Broad Institute Genome Sequencing Center for Infectious Disease"/>
            <person name="Wu L."/>
            <person name="Ma J."/>
        </authorList>
    </citation>
    <scope>NUCLEOTIDE SEQUENCE [LARGE SCALE GENOMIC DNA]</scope>
    <source>
        <strain evidence="2">JCM 18392</strain>
    </source>
</reference>
<dbReference type="EMBL" id="BAABJY010000002">
    <property type="protein sequence ID" value="GAA4861629.1"/>
    <property type="molecule type" value="Genomic_DNA"/>
</dbReference>
<dbReference type="RefSeq" id="WP_345294623.1">
    <property type="nucleotide sequence ID" value="NZ_BAABJY010000002.1"/>
</dbReference>
<name>A0ABP9E1L1_9GAMM</name>
<dbReference type="Gene3D" id="2.60.120.10">
    <property type="entry name" value="Jelly Rolls"/>
    <property type="match status" value="1"/>
</dbReference>
<proteinExistence type="predicted"/>
<dbReference type="SUPFAM" id="SSF51182">
    <property type="entry name" value="RmlC-like cupins"/>
    <property type="match status" value="1"/>
</dbReference>
<comment type="caution">
    <text evidence="1">The sequence shown here is derived from an EMBL/GenBank/DDBJ whole genome shotgun (WGS) entry which is preliminary data.</text>
</comment>
<protein>
    <submittedName>
        <fullName evidence="1">HutD family protein</fullName>
    </submittedName>
</protein>
<sequence>MRSLVIPANEYRRSRWRNGAGWTREIHARGPRGGAADGGSDWDWRLSIAEIEQPSTYSRFDGIEREQVLLHGNGLDLRFSEGTGRALEPPHGRCRFSGELGVEATPVDQLAHVFNLMWRRDAVEAQLWHRPLVGPMVVFAEPGVTWIMHLIAGQARFADDSGLPGLCAGDTALLESESGRLRHVLDGSGEALVIRIQPLE</sequence>
<organism evidence="1 2">
    <name type="scientific">Luteimonas vadosa</name>
    <dbReference type="NCBI Taxonomy" id="1165507"/>
    <lineage>
        <taxon>Bacteria</taxon>
        <taxon>Pseudomonadati</taxon>
        <taxon>Pseudomonadota</taxon>
        <taxon>Gammaproteobacteria</taxon>
        <taxon>Lysobacterales</taxon>
        <taxon>Lysobacteraceae</taxon>
        <taxon>Luteimonas</taxon>
    </lineage>
</organism>